<name>A0A9D7PRZ2_9PROT</name>
<keyword evidence="2 3" id="KW-0040">ANK repeat</keyword>
<accession>A0A9D7PRZ2</accession>
<dbReference type="Pfam" id="PF12796">
    <property type="entry name" value="Ank_2"/>
    <property type="match status" value="1"/>
</dbReference>
<dbReference type="PROSITE" id="PS50088">
    <property type="entry name" value="ANK_REPEAT"/>
    <property type="match status" value="2"/>
</dbReference>
<dbReference type="SUPFAM" id="SSF48403">
    <property type="entry name" value="Ankyrin repeat"/>
    <property type="match status" value="1"/>
</dbReference>
<organism evidence="4 5">
    <name type="scientific">Candidatus Proximibacter danicus</name>
    <dbReference type="NCBI Taxonomy" id="2954365"/>
    <lineage>
        <taxon>Bacteria</taxon>
        <taxon>Pseudomonadati</taxon>
        <taxon>Pseudomonadota</taxon>
        <taxon>Betaproteobacteria</taxon>
        <taxon>Candidatus Proximibacter</taxon>
    </lineage>
</organism>
<evidence type="ECO:0000256" key="1">
    <source>
        <dbReference type="ARBA" id="ARBA00022737"/>
    </source>
</evidence>
<sequence length="170" mass="18002">MSSPADLIKAVRSGHLVEVLAALEAGATAELNDGQGVPGLPLGIACFMGFPDIVRELVKRGAKVNIADNREPVSPLSMAIRGGKTEVVRLLVELGAEVPEGMVTGLSEAELTAAKGVATTRKAPPAHPFHGDMQVIEEIIMPRAFGTDTTVLEADVMRSIREAEEQKKPR</sequence>
<evidence type="ECO:0000313" key="5">
    <source>
        <dbReference type="Proteomes" id="UP000886689"/>
    </source>
</evidence>
<dbReference type="InterPro" id="IPR002110">
    <property type="entry name" value="Ankyrin_rpt"/>
</dbReference>
<dbReference type="InterPro" id="IPR036770">
    <property type="entry name" value="Ankyrin_rpt-contain_sf"/>
</dbReference>
<evidence type="ECO:0000256" key="3">
    <source>
        <dbReference type="PROSITE-ProRule" id="PRU00023"/>
    </source>
</evidence>
<dbReference type="Gene3D" id="1.25.40.20">
    <property type="entry name" value="Ankyrin repeat-containing domain"/>
    <property type="match status" value="1"/>
</dbReference>
<keyword evidence="1" id="KW-0677">Repeat</keyword>
<protein>
    <submittedName>
        <fullName evidence="4">Ankyrin repeat domain-containing protein</fullName>
    </submittedName>
</protein>
<reference evidence="4" key="1">
    <citation type="submission" date="2020-10" db="EMBL/GenBank/DDBJ databases">
        <title>Connecting structure to function with the recovery of over 1000 high-quality activated sludge metagenome-assembled genomes encoding full-length rRNA genes using long-read sequencing.</title>
        <authorList>
            <person name="Singleton C.M."/>
            <person name="Petriglieri F."/>
            <person name="Kristensen J.M."/>
            <person name="Kirkegaard R.H."/>
            <person name="Michaelsen T.Y."/>
            <person name="Andersen M.H."/>
            <person name="Karst S.M."/>
            <person name="Dueholm M.S."/>
            <person name="Nielsen P.H."/>
            <person name="Albertsen M."/>
        </authorList>
    </citation>
    <scope>NUCLEOTIDE SEQUENCE</scope>
    <source>
        <strain evidence="4">Hirt_18-Q3-R61-65_BATAC.395</strain>
    </source>
</reference>
<feature type="repeat" description="ANK" evidence="3">
    <location>
        <begin position="41"/>
        <end position="69"/>
    </location>
</feature>
<dbReference type="PROSITE" id="PS50297">
    <property type="entry name" value="ANK_REP_REGION"/>
    <property type="match status" value="1"/>
</dbReference>
<dbReference type="PANTHER" id="PTHR24126">
    <property type="entry name" value="ANKYRIN REPEAT, PH AND SEC7 DOMAIN CONTAINING PROTEIN SECG-RELATED"/>
    <property type="match status" value="1"/>
</dbReference>
<gene>
    <name evidence="4" type="ORF">IPL58_08680</name>
</gene>
<dbReference type="PANTHER" id="PTHR24126:SF14">
    <property type="entry name" value="ANK_REP_REGION DOMAIN-CONTAINING PROTEIN"/>
    <property type="match status" value="1"/>
</dbReference>
<feature type="repeat" description="ANK" evidence="3">
    <location>
        <begin position="71"/>
        <end position="98"/>
    </location>
</feature>
<evidence type="ECO:0000256" key="2">
    <source>
        <dbReference type="ARBA" id="ARBA00023043"/>
    </source>
</evidence>
<dbReference type="EMBL" id="JADJUC010000007">
    <property type="protein sequence ID" value="MBK8524187.1"/>
    <property type="molecule type" value="Genomic_DNA"/>
</dbReference>
<dbReference type="AlphaFoldDB" id="A0A9D7PRZ2"/>
<comment type="caution">
    <text evidence="4">The sequence shown here is derived from an EMBL/GenBank/DDBJ whole genome shotgun (WGS) entry which is preliminary data.</text>
</comment>
<dbReference type="Proteomes" id="UP000886689">
    <property type="component" value="Unassembled WGS sequence"/>
</dbReference>
<evidence type="ECO:0000313" key="4">
    <source>
        <dbReference type="EMBL" id="MBK8524187.1"/>
    </source>
</evidence>
<proteinExistence type="predicted"/>